<feature type="transmembrane region" description="Helical" evidence="1">
    <location>
        <begin position="38"/>
        <end position="57"/>
    </location>
</feature>
<feature type="transmembrane region" description="Helical" evidence="1">
    <location>
        <begin position="63"/>
        <end position="79"/>
    </location>
</feature>
<keyword evidence="1" id="KW-1133">Transmembrane helix</keyword>
<feature type="transmembrane region" description="Helical" evidence="1">
    <location>
        <begin position="86"/>
        <end position="107"/>
    </location>
</feature>
<feature type="transmembrane region" description="Helical" evidence="1">
    <location>
        <begin position="366"/>
        <end position="397"/>
    </location>
</feature>
<evidence type="ECO:0008006" key="4">
    <source>
        <dbReference type="Google" id="ProtNLM"/>
    </source>
</evidence>
<dbReference type="Proteomes" id="UP000015347">
    <property type="component" value="Unassembled WGS sequence"/>
</dbReference>
<dbReference type="EMBL" id="APVH01000038">
    <property type="protein sequence ID" value="EPX78735.1"/>
    <property type="molecule type" value="Genomic_DNA"/>
</dbReference>
<keyword evidence="3" id="KW-1185">Reference proteome</keyword>
<gene>
    <name evidence="2" type="ORF">Salmuc_04317</name>
</gene>
<keyword evidence="1" id="KW-0472">Membrane</keyword>
<dbReference type="STRING" id="1123237.Salmuc_04317"/>
<keyword evidence="1" id="KW-0812">Transmembrane</keyword>
<proteinExistence type="predicted"/>
<accession>S9RKS9</accession>
<feature type="transmembrane region" description="Helical" evidence="1">
    <location>
        <begin position="214"/>
        <end position="233"/>
    </location>
</feature>
<evidence type="ECO:0000256" key="1">
    <source>
        <dbReference type="SAM" id="Phobius"/>
    </source>
</evidence>
<organism evidence="2 3">
    <name type="scientific">Salipiger mucosus DSM 16094</name>
    <dbReference type="NCBI Taxonomy" id="1123237"/>
    <lineage>
        <taxon>Bacteria</taxon>
        <taxon>Pseudomonadati</taxon>
        <taxon>Pseudomonadota</taxon>
        <taxon>Alphaproteobacteria</taxon>
        <taxon>Rhodobacterales</taxon>
        <taxon>Roseobacteraceae</taxon>
        <taxon>Salipiger</taxon>
    </lineage>
</organism>
<dbReference type="eggNOG" id="COG4590">
    <property type="taxonomic scope" value="Bacteria"/>
</dbReference>
<feature type="transmembrane region" description="Helical" evidence="1">
    <location>
        <begin position="188"/>
        <end position="208"/>
    </location>
</feature>
<feature type="transmembrane region" description="Helical" evidence="1">
    <location>
        <begin position="12"/>
        <end position="31"/>
    </location>
</feature>
<dbReference type="RefSeq" id="WP_020039127.1">
    <property type="nucleotide sequence ID" value="NZ_KE557279.1"/>
</dbReference>
<feature type="transmembrane region" description="Helical" evidence="1">
    <location>
        <begin position="446"/>
        <end position="468"/>
    </location>
</feature>
<sequence length="470" mass="50192">MHHAEAPPTLSLTDKAISTALLVMIVFVLLARLTASEAVAHVAWITIGLTVVVALPRFGLRESYLLALSLAVGAYVWFTRPDRAEILAGAMDQAGFLMAFILLLTLLREAAMTSPSVSDLGGFLTRQPPGRRYAALNLGTAFMAVIFNIGVVSFLVPLIQRGIARAQSDDGRDHLREQRQLSAMLRGFAWSVVWSPTALAPLALMELIPGIDRLLWIGLGFTAFLCVIALGWAEDRWRFRRYTPAGKVVPKAFPWRAAAYFVAACAWLLGLSEILATLRGETLVFGLMLACPLMIPGWLAAQSGLDRAGRAKVRRRLTGLLAGNLPQSGALAVTLASSGFLGRAGAGVVPGDALAQSLGLYTMPDWVLLGAIPVVLTLFSLLAFSPIMMAIFFGSLFGSLETLPADATLIALAISCGWALSMTFSPFATVVLLIQRISGIPARRLSLGWNGAFTALAAALLVAFFAILTA</sequence>
<dbReference type="HOGENOM" id="CLU_046403_0_0_5"/>
<feature type="transmembrane region" description="Helical" evidence="1">
    <location>
        <begin position="283"/>
        <end position="305"/>
    </location>
</feature>
<protein>
    <recommendedName>
        <fullName evidence="4">H+/citrate symporter</fullName>
    </recommendedName>
</protein>
<feature type="transmembrane region" description="Helical" evidence="1">
    <location>
        <begin position="133"/>
        <end position="159"/>
    </location>
</feature>
<dbReference type="AlphaFoldDB" id="S9RKS9"/>
<reference evidence="3" key="1">
    <citation type="journal article" date="2014" name="Stand. Genomic Sci.">
        <title>Genome sequence of the exopolysaccharide-producing Salipiger mucosus type strain (DSM 16094(T)), a moderately halophilic member of the Roseobacter clade.</title>
        <authorList>
            <person name="Riedel T."/>
            <person name="Spring S."/>
            <person name="Fiebig A."/>
            <person name="Petersen J."/>
            <person name="Kyrpides N.C."/>
            <person name="Goker M."/>
            <person name="Klenk H.P."/>
        </authorList>
    </citation>
    <scope>NUCLEOTIDE SEQUENCE [LARGE SCALE GENOMIC DNA]</scope>
    <source>
        <strain evidence="3">DSM 16094</strain>
    </source>
</reference>
<feature type="transmembrane region" description="Helical" evidence="1">
    <location>
        <begin position="253"/>
        <end position="271"/>
    </location>
</feature>
<dbReference type="OrthoDB" id="7832851at2"/>
<feature type="transmembrane region" description="Helical" evidence="1">
    <location>
        <begin position="409"/>
        <end position="434"/>
    </location>
</feature>
<evidence type="ECO:0000313" key="3">
    <source>
        <dbReference type="Proteomes" id="UP000015347"/>
    </source>
</evidence>
<evidence type="ECO:0000313" key="2">
    <source>
        <dbReference type="EMBL" id="EPX78735.1"/>
    </source>
</evidence>
<comment type="caution">
    <text evidence="2">The sequence shown here is derived from an EMBL/GenBank/DDBJ whole genome shotgun (WGS) entry which is preliminary data.</text>
</comment>
<name>S9RKS9_9RHOB</name>